<dbReference type="InterPro" id="IPR035914">
    <property type="entry name" value="Sperma_CUB_dom_sf"/>
</dbReference>
<dbReference type="SMART" id="SM00042">
    <property type="entry name" value="CUB"/>
    <property type="match status" value="1"/>
</dbReference>
<accession>A0AAD8A8T0</accession>
<protein>
    <recommendedName>
        <fullName evidence="3">CUB domain-containing protein</fullName>
    </recommendedName>
</protein>
<sequence length="267" mass="30387">CESIDSLVAYVYIDGRSEKIDSFFCASTVPKPLMSNGPKLMLEFRGGSEKQRKIISHNFLLSLILELQQVGQLAEYPCAFVFNSSDAKNGTFASPNFPGFYPRDTECHYFFHGSRTEKVHLHFTYFDVEVISPCEAISASDYVEFSNFMAHDRKYSRKCGQLKEFDIESDRKFFRVTFRSNDRLDGTGFKATYQFLDEIDTYTPKPAQANLASNIGSDYCALVSAQVYLIANRIQFITLLTVHGRRGRVLVLVSPIYWICGRDVGEN</sequence>
<keyword evidence="5" id="KW-1185">Reference proteome</keyword>
<comment type="caution">
    <text evidence="4">The sequence shown here is derived from an EMBL/GenBank/DDBJ whole genome shotgun (WGS) entry which is preliminary data.</text>
</comment>
<proteinExistence type="predicted"/>
<dbReference type="Proteomes" id="UP001233999">
    <property type="component" value="Unassembled WGS sequence"/>
</dbReference>
<evidence type="ECO:0000256" key="1">
    <source>
        <dbReference type="ARBA" id="ARBA00023157"/>
    </source>
</evidence>
<evidence type="ECO:0000313" key="4">
    <source>
        <dbReference type="EMBL" id="KAJ9594650.1"/>
    </source>
</evidence>
<comment type="caution">
    <text evidence="2">Lacks conserved residue(s) required for the propagation of feature annotation.</text>
</comment>
<evidence type="ECO:0000259" key="3">
    <source>
        <dbReference type="PROSITE" id="PS01180"/>
    </source>
</evidence>
<reference evidence="4" key="2">
    <citation type="submission" date="2023-05" db="EMBL/GenBank/DDBJ databases">
        <authorList>
            <person name="Fouks B."/>
        </authorList>
    </citation>
    <scope>NUCLEOTIDE SEQUENCE</scope>
    <source>
        <strain evidence="4">Stay&amp;Tobe</strain>
        <tissue evidence="4">Testes</tissue>
    </source>
</reference>
<dbReference type="PROSITE" id="PS01180">
    <property type="entry name" value="CUB"/>
    <property type="match status" value="1"/>
</dbReference>
<evidence type="ECO:0000256" key="2">
    <source>
        <dbReference type="PROSITE-ProRule" id="PRU00059"/>
    </source>
</evidence>
<keyword evidence="1" id="KW-1015">Disulfide bond</keyword>
<dbReference type="SUPFAM" id="SSF49854">
    <property type="entry name" value="Spermadhesin, CUB domain"/>
    <property type="match status" value="1"/>
</dbReference>
<gene>
    <name evidence="4" type="ORF">L9F63_027367</name>
</gene>
<reference evidence="4" key="1">
    <citation type="journal article" date="2023" name="IScience">
        <title>Live-bearing cockroach genome reveals convergent evolutionary mechanisms linked to viviparity in insects and beyond.</title>
        <authorList>
            <person name="Fouks B."/>
            <person name="Harrison M.C."/>
            <person name="Mikhailova A.A."/>
            <person name="Marchal E."/>
            <person name="English S."/>
            <person name="Carruthers M."/>
            <person name="Jennings E.C."/>
            <person name="Chiamaka E.L."/>
            <person name="Frigard R.A."/>
            <person name="Pippel M."/>
            <person name="Attardo G.M."/>
            <person name="Benoit J.B."/>
            <person name="Bornberg-Bauer E."/>
            <person name="Tobe S.S."/>
        </authorList>
    </citation>
    <scope>NUCLEOTIDE SEQUENCE</scope>
    <source>
        <strain evidence="4">Stay&amp;Tobe</strain>
    </source>
</reference>
<dbReference type="PANTHER" id="PTHR47537:SF2">
    <property type="entry name" value="CUBILIN"/>
    <property type="match status" value="1"/>
</dbReference>
<feature type="non-terminal residue" evidence="4">
    <location>
        <position position="1"/>
    </location>
</feature>
<dbReference type="AlphaFoldDB" id="A0AAD8A8T0"/>
<dbReference type="FunFam" id="2.60.120.290:FF:000058">
    <property type="entry name" value="CUB domaincontaining protein"/>
    <property type="match status" value="1"/>
</dbReference>
<dbReference type="PANTHER" id="PTHR47537">
    <property type="entry name" value="CUBILIN"/>
    <property type="match status" value="1"/>
</dbReference>
<dbReference type="EMBL" id="JASPKZ010002761">
    <property type="protein sequence ID" value="KAJ9594650.1"/>
    <property type="molecule type" value="Genomic_DNA"/>
</dbReference>
<feature type="domain" description="CUB" evidence="3">
    <location>
        <begin position="78"/>
        <end position="196"/>
    </location>
</feature>
<dbReference type="GO" id="GO:0005886">
    <property type="term" value="C:plasma membrane"/>
    <property type="evidence" value="ECO:0007669"/>
    <property type="project" value="TreeGrafter"/>
</dbReference>
<dbReference type="CDD" id="cd00041">
    <property type="entry name" value="CUB"/>
    <property type="match status" value="1"/>
</dbReference>
<dbReference type="InterPro" id="IPR053207">
    <property type="entry name" value="Non-NMDA_GluR_Accessory"/>
</dbReference>
<dbReference type="Pfam" id="PF00431">
    <property type="entry name" value="CUB"/>
    <property type="match status" value="1"/>
</dbReference>
<organism evidence="4 5">
    <name type="scientific">Diploptera punctata</name>
    <name type="common">Pacific beetle cockroach</name>
    <dbReference type="NCBI Taxonomy" id="6984"/>
    <lineage>
        <taxon>Eukaryota</taxon>
        <taxon>Metazoa</taxon>
        <taxon>Ecdysozoa</taxon>
        <taxon>Arthropoda</taxon>
        <taxon>Hexapoda</taxon>
        <taxon>Insecta</taxon>
        <taxon>Pterygota</taxon>
        <taxon>Neoptera</taxon>
        <taxon>Polyneoptera</taxon>
        <taxon>Dictyoptera</taxon>
        <taxon>Blattodea</taxon>
        <taxon>Blaberoidea</taxon>
        <taxon>Blaberidae</taxon>
        <taxon>Diplopterinae</taxon>
        <taxon>Diploptera</taxon>
    </lineage>
</organism>
<dbReference type="Gene3D" id="2.60.120.290">
    <property type="entry name" value="Spermadhesin, CUB domain"/>
    <property type="match status" value="1"/>
</dbReference>
<evidence type="ECO:0000313" key="5">
    <source>
        <dbReference type="Proteomes" id="UP001233999"/>
    </source>
</evidence>
<name>A0AAD8A8T0_DIPPU</name>
<feature type="non-terminal residue" evidence="4">
    <location>
        <position position="267"/>
    </location>
</feature>
<dbReference type="InterPro" id="IPR000859">
    <property type="entry name" value="CUB_dom"/>
</dbReference>